<organism evidence="2 3">
    <name type="scientific">Pontibacter populi</name>
    <dbReference type="NCBI Taxonomy" id="890055"/>
    <lineage>
        <taxon>Bacteria</taxon>
        <taxon>Pseudomonadati</taxon>
        <taxon>Bacteroidota</taxon>
        <taxon>Cytophagia</taxon>
        <taxon>Cytophagales</taxon>
        <taxon>Hymenobacteraceae</taxon>
        <taxon>Pontibacter</taxon>
    </lineage>
</organism>
<accession>A0ABS6XD28</accession>
<reference evidence="2 3" key="1">
    <citation type="submission" date="2021-07" db="EMBL/GenBank/DDBJ databases">
        <authorList>
            <person name="Kim M.K."/>
        </authorList>
    </citation>
    <scope>NUCLEOTIDE SEQUENCE [LARGE SCALE GENOMIC DNA]</scope>
    <source>
        <strain evidence="2 3">HLY7-15</strain>
    </source>
</reference>
<evidence type="ECO:0000313" key="2">
    <source>
        <dbReference type="EMBL" id="MBW3365907.1"/>
    </source>
</evidence>
<dbReference type="RefSeq" id="WP_199110415.1">
    <property type="nucleotide sequence ID" value="NZ_JAHWXQ010000003.1"/>
</dbReference>
<keyword evidence="3" id="KW-1185">Reference proteome</keyword>
<sequence length="199" mass="22658">MKQCVLWLAVFMLATNAFAQEQPADSLTKEKPWYAPDAAVLQFAGNMGMFAIGPGYEFANDRLAADLLYGFVPKFDSDETEHLLTLKAIYKPWKIERRRAFEVIPFQIGLGLSYYFNDKYPLTWDDKYPKNYYWWSPKIRLLGFAGAAVTKDLQNSSVKKIGLYSELGTYDLVATSWFKDESLSVGDILNISIGARVTF</sequence>
<evidence type="ECO:0000313" key="3">
    <source>
        <dbReference type="Proteomes" id="UP000774935"/>
    </source>
</evidence>
<gene>
    <name evidence="2" type="ORF">KYK27_12675</name>
</gene>
<name>A0ABS6XD28_9BACT</name>
<evidence type="ECO:0000256" key="1">
    <source>
        <dbReference type="SAM" id="SignalP"/>
    </source>
</evidence>
<keyword evidence="1" id="KW-0732">Signal</keyword>
<protein>
    <recommendedName>
        <fullName evidence="4">Outer membrane protein beta-barrel domain-containing protein</fullName>
    </recommendedName>
</protein>
<feature type="signal peptide" evidence="1">
    <location>
        <begin position="1"/>
        <end position="19"/>
    </location>
</feature>
<feature type="chain" id="PRO_5045836725" description="Outer membrane protein beta-barrel domain-containing protein" evidence="1">
    <location>
        <begin position="20"/>
        <end position="199"/>
    </location>
</feature>
<evidence type="ECO:0008006" key="4">
    <source>
        <dbReference type="Google" id="ProtNLM"/>
    </source>
</evidence>
<dbReference type="Proteomes" id="UP000774935">
    <property type="component" value="Unassembled WGS sequence"/>
</dbReference>
<dbReference type="EMBL" id="JAHWXQ010000003">
    <property type="protein sequence ID" value="MBW3365907.1"/>
    <property type="molecule type" value="Genomic_DNA"/>
</dbReference>
<proteinExistence type="predicted"/>
<comment type="caution">
    <text evidence="2">The sequence shown here is derived from an EMBL/GenBank/DDBJ whole genome shotgun (WGS) entry which is preliminary data.</text>
</comment>